<evidence type="ECO:0000313" key="1">
    <source>
        <dbReference type="EMBL" id="ANP53329.1"/>
    </source>
</evidence>
<dbReference type="AlphaFoldDB" id="A0A1B1B3C6"/>
<protein>
    <submittedName>
        <fullName evidence="1">Uncharacterized protein</fullName>
    </submittedName>
</protein>
<evidence type="ECO:0000313" key="3">
    <source>
        <dbReference type="Proteomes" id="UP000092659"/>
    </source>
</evidence>
<dbReference type="KEGG" id="sgs:AVL59_30750"/>
<name>A0A1B1B3C6_9ACTN</name>
<evidence type="ECO:0000313" key="2">
    <source>
        <dbReference type="EMBL" id="MBP2055588.1"/>
    </source>
</evidence>
<dbReference type="RefSeq" id="WP_067310951.1">
    <property type="nucleotide sequence ID" value="NZ_JBIRRS010000030.1"/>
</dbReference>
<evidence type="ECO:0000313" key="4">
    <source>
        <dbReference type="Proteomes" id="UP001519309"/>
    </source>
</evidence>
<keyword evidence="4" id="KW-1185">Reference proteome</keyword>
<proteinExistence type="predicted"/>
<dbReference type="EMBL" id="JAGGLP010000031">
    <property type="protein sequence ID" value="MBP2055588.1"/>
    <property type="molecule type" value="Genomic_DNA"/>
</dbReference>
<accession>A0A1B1B3C6</accession>
<sequence>MKVSLIDSMTCRNGLSIGVPGPLRLAFTARPEQSEVPLGQLLLEVAAEVILVTDQRLSAAADEQTGFDFEHAQQRFALVGLGPGAGRTRSAGRARWIHRGPGAKPSSACSTADVISFASLSFGVMPTDGCRGAG</sequence>
<gene>
    <name evidence="1" type="ORF">AVL59_30750</name>
    <name evidence="2" type="ORF">J2Z21_008604</name>
</gene>
<reference evidence="1 3" key="1">
    <citation type="submission" date="2016-06" db="EMBL/GenBank/DDBJ databases">
        <title>Complete genome sequence of Streptomyces griseochromogenes ATCC 14511, the Blasticidin S producer.</title>
        <authorList>
            <person name="Wu L."/>
        </authorList>
    </citation>
    <scope>NUCLEOTIDE SEQUENCE [LARGE SCALE GENOMIC DNA]</scope>
    <source>
        <strain evidence="1 3">ATCC 14511</strain>
    </source>
</reference>
<reference evidence="2 4" key="2">
    <citation type="submission" date="2021-03" db="EMBL/GenBank/DDBJ databases">
        <title>Genomic Encyclopedia of Type Strains, Phase IV (KMG-IV): sequencing the most valuable type-strain genomes for metagenomic binning, comparative biology and taxonomic classification.</title>
        <authorList>
            <person name="Goeker M."/>
        </authorList>
    </citation>
    <scope>NUCLEOTIDE SEQUENCE [LARGE SCALE GENOMIC DNA]</scope>
    <source>
        <strain evidence="2 4">DSM 40499</strain>
    </source>
</reference>
<dbReference type="EMBL" id="CP016279">
    <property type="protein sequence ID" value="ANP53329.1"/>
    <property type="molecule type" value="Genomic_DNA"/>
</dbReference>
<organism evidence="1 3">
    <name type="scientific">Streptomyces griseochromogenes</name>
    <dbReference type="NCBI Taxonomy" id="68214"/>
    <lineage>
        <taxon>Bacteria</taxon>
        <taxon>Bacillati</taxon>
        <taxon>Actinomycetota</taxon>
        <taxon>Actinomycetes</taxon>
        <taxon>Kitasatosporales</taxon>
        <taxon>Streptomycetaceae</taxon>
        <taxon>Streptomyces</taxon>
    </lineage>
</organism>
<dbReference type="Proteomes" id="UP000092659">
    <property type="component" value="Chromosome"/>
</dbReference>
<dbReference type="Proteomes" id="UP001519309">
    <property type="component" value="Unassembled WGS sequence"/>
</dbReference>